<name>A0A2X0NIV7_9BASI</name>
<dbReference type="InterPro" id="IPR007146">
    <property type="entry name" value="Sas10/Utp3/C1D"/>
</dbReference>
<keyword evidence="3" id="KW-1185">Reference proteome</keyword>
<evidence type="ECO:0000313" key="2">
    <source>
        <dbReference type="EMBL" id="SCZ92345.1"/>
    </source>
</evidence>
<feature type="compositionally biased region" description="Gly residues" evidence="1">
    <location>
        <begin position="367"/>
        <end position="377"/>
    </location>
</feature>
<dbReference type="PANTHER" id="PTHR13237:SF9">
    <property type="entry name" value="NEUROGUIDIN"/>
    <property type="match status" value="1"/>
</dbReference>
<dbReference type="AlphaFoldDB" id="A0A2X0NIV7"/>
<dbReference type="PANTHER" id="PTHR13237">
    <property type="entry name" value="SOMETHING ABOUT SILENCING PROTEIN 10-RELATED"/>
    <property type="match status" value="1"/>
</dbReference>
<proteinExistence type="predicted"/>
<evidence type="ECO:0000313" key="3">
    <source>
        <dbReference type="Proteomes" id="UP000249723"/>
    </source>
</evidence>
<feature type="region of interest" description="Disordered" evidence="1">
    <location>
        <begin position="253"/>
        <end position="276"/>
    </location>
</feature>
<dbReference type="Proteomes" id="UP000249723">
    <property type="component" value="Unassembled WGS sequence"/>
</dbReference>
<sequence>MASTSTFEPTADQVSTITTLLADVRSGASQLRQSVQGWQQRLDATSDLDDAKGISLLSLKNHLLLSYLHHLVALLQLKLACPTTSLTSPEGSSLVATLIKHRIVLEKISPLEGKLKYQIEKLVRRADQAAQGVDDEEMMNDPLAFKPNISNLVLDRTVSEDEDDQEERAYGGATINDDSGSRPGGIYRPPRVAAVPYIEAPAKGAHLLPEFPLDCKDPSLIRSCPEHIAGKKAAKRATASHLVTDMSTGLSASTPYGESTTGLSASADPTLTSGTARHLKQVEQYEMDHFTRMRMSKKDAKKRRAEEEEVAFGGLGAGRGGKRRLGGYGAEFDDLLGEISKGRNQGAYDAMKKMRRDDQRGSAGAAGEQGEGRGSNGLAGFDDGSRKKGSTKKNQFDRAVGRAQAGIARAKRG</sequence>
<dbReference type="GO" id="GO:0000462">
    <property type="term" value="P:maturation of SSU-rRNA from tricistronic rRNA transcript (SSU-rRNA, 5.8S rRNA, LSU-rRNA)"/>
    <property type="evidence" value="ECO:0007669"/>
    <property type="project" value="TreeGrafter"/>
</dbReference>
<organism evidence="2 3">
    <name type="scientific">Microbotryum saponariae</name>
    <dbReference type="NCBI Taxonomy" id="289078"/>
    <lineage>
        <taxon>Eukaryota</taxon>
        <taxon>Fungi</taxon>
        <taxon>Dikarya</taxon>
        <taxon>Basidiomycota</taxon>
        <taxon>Pucciniomycotina</taxon>
        <taxon>Microbotryomycetes</taxon>
        <taxon>Microbotryales</taxon>
        <taxon>Microbotryaceae</taxon>
        <taxon>Microbotryum</taxon>
    </lineage>
</organism>
<reference evidence="3" key="1">
    <citation type="submission" date="2016-10" db="EMBL/GenBank/DDBJ databases">
        <authorList>
            <person name="Jeantristanb JTB J.-T."/>
            <person name="Ricardo R."/>
        </authorList>
    </citation>
    <scope>NUCLEOTIDE SEQUENCE [LARGE SCALE GENOMIC DNA]</scope>
</reference>
<feature type="region of interest" description="Disordered" evidence="1">
    <location>
        <begin position="350"/>
        <end position="413"/>
    </location>
</feature>
<feature type="region of interest" description="Disordered" evidence="1">
    <location>
        <begin position="160"/>
        <end position="185"/>
    </location>
</feature>
<feature type="compositionally biased region" description="Basic and acidic residues" evidence="1">
    <location>
        <begin position="350"/>
        <end position="360"/>
    </location>
</feature>
<evidence type="ECO:0000256" key="1">
    <source>
        <dbReference type="SAM" id="MobiDB-lite"/>
    </source>
</evidence>
<dbReference type="GO" id="GO:0032040">
    <property type="term" value="C:small-subunit processome"/>
    <property type="evidence" value="ECO:0007669"/>
    <property type="project" value="TreeGrafter"/>
</dbReference>
<dbReference type="OrthoDB" id="203440at2759"/>
<accession>A0A2X0NIV7</accession>
<protein>
    <submittedName>
        <fullName evidence="2">BZ3500_MvSof-1268-A1-R1_Chr5-2g07797 protein</fullName>
    </submittedName>
</protein>
<dbReference type="Pfam" id="PF04000">
    <property type="entry name" value="Sas10_Utp3"/>
    <property type="match status" value="1"/>
</dbReference>
<feature type="compositionally biased region" description="Polar residues" evidence="1">
    <location>
        <begin position="253"/>
        <end position="275"/>
    </location>
</feature>
<dbReference type="STRING" id="289078.A0A2X0NIV7"/>
<dbReference type="EMBL" id="FMWP01000018">
    <property type="protein sequence ID" value="SCZ92345.1"/>
    <property type="molecule type" value="Genomic_DNA"/>
</dbReference>
<gene>
    <name evidence="2" type="ORF">BZ3500_MVSOF-1268-A1-R1_CHR5-2G07797</name>
</gene>